<dbReference type="EMBL" id="CAJNOH010000101">
    <property type="protein sequence ID" value="CAF0868295.1"/>
    <property type="molecule type" value="Genomic_DNA"/>
</dbReference>
<sequence length="121" mass="13484">MVNGVRGLCTGLGPALFGFTFYLFNVDLGYTSLISVKKSNSNLTIRNPNTKSIYSSMFSRDIPGPPFLFGAFLATIALMFSLLLPNSKTDFNKTGNDTRTIEQKARLWNNSENTNENIEFQ</sequence>
<keyword evidence="1" id="KW-1133">Transmembrane helix</keyword>
<keyword evidence="1" id="KW-0812">Transmembrane</keyword>
<comment type="caution">
    <text evidence="2">The sequence shown here is derived from an EMBL/GenBank/DDBJ whole genome shotgun (WGS) entry which is preliminary data.</text>
</comment>
<gene>
    <name evidence="2" type="ORF">PYM288_LOCUS7908</name>
</gene>
<dbReference type="AlphaFoldDB" id="A0A813XHI5"/>
<name>A0A813XHI5_9BILA</name>
<feature type="transmembrane region" description="Helical" evidence="1">
    <location>
        <begin position="7"/>
        <end position="24"/>
    </location>
</feature>
<proteinExistence type="predicted"/>
<keyword evidence="1" id="KW-0472">Membrane</keyword>
<dbReference type="Proteomes" id="UP000663854">
    <property type="component" value="Unassembled WGS sequence"/>
</dbReference>
<accession>A0A813XHI5</accession>
<evidence type="ECO:0000313" key="3">
    <source>
        <dbReference type="Proteomes" id="UP000663854"/>
    </source>
</evidence>
<evidence type="ECO:0000313" key="2">
    <source>
        <dbReference type="EMBL" id="CAF0868295.1"/>
    </source>
</evidence>
<feature type="transmembrane region" description="Helical" evidence="1">
    <location>
        <begin position="67"/>
        <end position="84"/>
    </location>
</feature>
<protein>
    <submittedName>
        <fullName evidence="2">Uncharacterized protein</fullName>
    </submittedName>
</protein>
<evidence type="ECO:0000256" key="1">
    <source>
        <dbReference type="SAM" id="Phobius"/>
    </source>
</evidence>
<organism evidence="2 3">
    <name type="scientific">Rotaria sordida</name>
    <dbReference type="NCBI Taxonomy" id="392033"/>
    <lineage>
        <taxon>Eukaryota</taxon>
        <taxon>Metazoa</taxon>
        <taxon>Spiralia</taxon>
        <taxon>Gnathifera</taxon>
        <taxon>Rotifera</taxon>
        <taxon>Eurotatoria</taxon>
        <taxon>Bdelloidea</taxon>
        <taxon>Philodinida</taxon>
        <taxon>Philodinidae</taxon>
        <taxon>Rotaria</taxon>
    </lineage>
</organism>
<reference evidence="2" key="1">
    <citation type="submission" date="2021-02" db="EMBL/GenBank/DDBJ databases">
        <authorList>
            <person name="Nowell W R."/>
        </authorList>
    </citation>
    <scope>NUCLEOTIDE SEQUENCE</scope>
</reference>